<dbReference type="InterPro" id="IPR001878">
    <property type="entry name" value="Znf_CCHC"/>
</dbReference>
<evidence type="ECO:0000259" key="3">
    <source>
        <dbReference type="SMART" id="SM00343"/>
    </source>
</evidence>
<feature type="domain" description="CCHC-type" evidence="3">
    <location>
        <begin position="371"/>
        <end position="387"/>
    </location>
</feature>
<keyword evidence="5" id="KW-1185">Reference proteome</keyword>
<dbReference type="InterPro" id="IPR036875">
    <property type="entry name" value="Znf_CCHC_sf"/>
</dbReference>
<evidence type="ECO:0000256" key="2">
    <source>
        <dbReference type="SAM" id="MobiDB-lite"/>
    </source>
</evidence>
<feature type="compositionally biased region" description="Polar residues" evidence="2">
    <location>
        <begin position="170"/>
        <end position="183"/>
    </location>
</feature>
<protein>
    <recommendedName>
        <fullName evidence="3">CCHC-type domain-containing protein</fullName>
    </recommendedName>
</protein>
<evidence type="ECO:0000313" key="4">
    <source>
        <dbReference type="EMBL" id="KAJ9655615.1"/>
    </source>
</evidence>
<feature type="region of interest" description="Disordered" evidence="2">
    <location>
        <begin position="1"/>
        <end position="37"/>
    </location>
</feature>
<reference evidence="4" key="1">
    <citation type="submission" date="2022-10" db="EMBL/GenBank/DDBJ databases">
        <title>Culturing micro-colonial fungi from biological soil crusts in the Mojave desert and describing Neophaeococcomyces mojavensis, and introducing the new genera and species Taxawa tesnikishii.</title>
        <authorList>
            <person name="Kurbessoian T."/>
            <person name="Stajich J.E."/>
        </authorList>
    </citation>
    <scope>NUCLEOTIDE SEQUENCE</scope>
    <source>
        <strain evidence="4">TK_1</strain>
    </source>
</reference>
<feature type="region of interest" description="Disordered" evidence="2">
    <location>
        <begin position="168"/>
        <end position="190"/>
    </location>
</feature>
<name>A0ABQ9NHB2_9PEZI</name>
<keyword evidence="1" id="KW-0175">Coiled coil</keyword>
<feature type="domain" description="CCHC-type" evidence="3">
    <location>
        <begin position="390"/>
        <end position="406"/>
    </location>
</feature>
<evidence type="ECO:0000256" key="1">
    <source>
        <dbReference type="SAM" id="Coils"/>
    </source>
</evidence>
<dbReference type="SMART" id="SM00343">
    <property type="entry name" value="ZnF_C2HC"/>
    <property type="match status" value="2"/>
</dbReference>
<dbReference type="Proteomes" id="UP001172684">
    <property type="component" value="Unassembled WGS sequence"/>
</dbReference>
<sequence>MAAPTAPRTSRTRKDTSSSRPASNPFDALAVEPSGRPDEKFEQLVELIKALDAQVKQLTDSNEQVVESNMELARKYYAISLVNEDLVRSFDQPADRCGELTEINEGLVKSNEELVKCNGELVKSNEQLVDSNTELKNRVHKLETTQNSKLSAQTGSWRTAVLSSPGAASFPTTISPNSSASQPKQKETLPGADIDLSNLRTHLDTENSAEIKRTIQAALVAHVETKDIACTAVLRLGREKRHFRILFATDEAAQTARVHAQWVESHLNGTRLRGEAWFPVKVDRVDIGQLTDETRTHPRNDACTTIGRENGVEVRKITPLGPIDPNKHHCSVVLHLAKQEDVDCLLSRRVMEIGGEVAFPKPYVHRDHPTRCFNCYQYGHQQARCKNPTRCGHCAAEGHHKNQCTSTDTKCAACGGPRSASDKGCKVYRAEAAKMR</sequence>
<dbReference type="EMBL" id="JAPDRL010000159">
    <property type="protein sequence ID" value="KAJ9655615.1"/>
    <property type="molecule type" value="Genomic_DNA"/>
</dbReference>
<proteinExistence type="predicted"/>
<organism evidence="4 5">
    <name type="scientific">Coniosporium apollinis</name>
    <dbReference type="NCBI Taxonomy" id="61459"/>
    <lineage>
        <taxon>Eukaryota</taxon>
        <taxon>Fungi</taxon>
        <taxon>Dikarya</taxon>
        <taxon>Ascomycota</taxon>
        <taxon>Pezizomycotina</taxon>
        <taxon>Dothideomycetes</taxon>
        <taxon>Dothideomycetes incertae sedis</taxon>
        <taxon>Coniosporium</taxon>
    </lineage>
</organism>
<accession>A0ABQ9NHB2</accession>
<comment type="caution">
    <text evidence="4">The sequence shown here is derived from an EMBL/GenBank/DDBJ whole genome shotgun (WGS) entry which is preliminary data.</text>
</comment>
<gene>
    <name evidence="4" type="ORF">H2201_008765</name>
</gene>
<evidence type="ECO:0000313" key="5">
    <source>
        <dbReference type="Proteomes" id="UP001172684"/>
    </source>
</evidence>
<feature type="coiled-coil region" evidence="1">
    <location>
        <begin position="41"/>
        <end position="68"/>
    </location>
</feature>
<dbReference type="SUPFAM" id="SSF57756">
    <property type="entry name" value="Retrovirus zinc finger-like domains"/>
    <property type="match status" value="1"/>
</dbReference>